<dbReference type="OrthoDB" id="10071836at2759"/>
<proteinExistence type="predicted"/>
<evidence type="ECO:0000256" key="2">
    <source>
        <dbReference type="SAM" id="Phobius"/>
    </source>
</evidence>
<comment type="caution">
    <text evidence="3">The sequence shown here is derived from an EMBL/GenBank/DDBJ whole genome shotgun (WGS) entry which is preliminary data.</text>
</comment>
<dbReference type="Proteomes" id="UP000663852">
    <property type="component" value="Unassembled WGS sequence"/>
</dbReference>
<feature type="region of interest" description="Disordered" evidence="1">
    <location>
        <begin position="68"/>
        <end position="90"/>
    </location>
</feature>
<keyword evidence="2" id="KW-1133">Transmembrane helix</keyword>
<dbReference type="EMBL" id="CAJNOJ010000012">
    <property type="protein sequence ID" value="CAF0792923.1"/>
    <property type="molecule type" value="Genomic_DNA"/>
</dbReference>
<keyword evidence="2" id="KW-0812">Transmembrane</keyword>
<name>A0A813SBP1_ADIRI</name>
<accession>A0A813SBP1</accession>
<evidence type="ECO:0000313" key="3">
    <source>
        <dbReference type="EMBL" id="CAF0792923.1"/>
    </source>
</evidence>
<evidence type="ECO:0000313" key="4">
    <source>
        <dbReference type="Proteomes" id="UP000663852"/>
    </source>
</evidence>
<protein>
    <submittedName>
        <fullName evidence="3">Uncharacterized protein</fullName>
    </submittedName>
</protein>
<gene>
    <name evidence="3" type="ORF">EDS130_LOCUS4437</name>
</gene>
<feature type="transmembrane region" description="Helical" evidence="2">
    <location>
        <begin position="27"/>
        <end position="56"/>
    </location>
</feature>
<evidence type="ECO:0000256" key="1">
    <source>
        <dbReference type="SAM" id="MobiDB-lite"/>
    </source>
</evidence>
<organism evidence="3 4">
    <name type="scientific">Adineta ricciae</name>
    <name type="common">Rotifer</name>
    <dbReference type="NCBI Taxonomy" id="249248"/>
    <lineage>
        <taxon>Eukaryota</taxon>
        <taxon>Metazoa</taxon>
        <taxon>Spiralia</taxon>
        <taxon>Gnathifera</taxon>
        <taxon>Rotifera</taxon>
        <taxon>Eurotatoria</taxon>
        <taxon>Bdelloidea</taxon>
        <taxon>Adinetida</taxon>
        <taxon>Adinetidae</taxon>
        <taxon>Adineta</taxon>
    </lineage>
</organism>
<dbReference type="AlphaFoldDB" id="A0A813SBP1"/>
<keyword evidence="2" id="KW-0472">Membrane</keyword>
<sequence length="180" mass="20249">MATVAGHICQNLDDIPLFDNRSCISPLMYTILFLTTIILAGITFLLLIALSLFIYIRRATILNSNSFQDDQSSLTDESDDDDDDDDDTKLLLPKTTKTKKISNVLRTVVDDVSRYDSSQTYDNHNFIIPEDYAPVVRRSNNLLPLPDLPTGRQSQTSSNFDELSIHLASDTQRSSTPLKF</sequence>
<reference evidence="3" key="1">
    <citation type="submission" date="2021-02" db="EMBL/GenBank/DDBJ databases">
        <authorList>
            <person name="Nowell W R."/>
        </authorList>
    </citation>
    <scope>NUCLEOTIDE SEQUENCE</scope>
</reference>
<feature type="compositionally biased region" description="Acidic residues" evidence="1">
    <location>
        <begin position="76"/>
        <end position="87"/>
    </location>
</feature>